<keyword evidence="2" id="KW-0789">Thiol protease inhibitor</keyword>
<proteinExistence type="predicted"/>
<evidence type="ECO:0000313" key="5">
    <source>
        <dbReference type="Proteomes" id="UP000199702"/>
    </source>
</evidence>
<evidence type="ECO:0000313" key="4">
    <source>
        <dbReference type="EMBL" id="SEJ02781.1"/>
    </source>
</evidence>
<protein>
    <submittedName>
        <fullName evidence="4">Predicted secreted protein</fullName>
    </submittedName>
</protein>
<gene>
    <name evidence="4" type="ORF">SAMN05660918_2200</name>
</gene>
<dbReference type="STRING" id="402734.SAMN05660918_2200"/>
<feature type="domain" description="Proteinase inhibitor I42 chagasin" evidence="3">
    <location>
        <begin position="4"/>
        <end position="90"/>
    </location>
</feature>
<dbReference type="Gene3D" id="2.60.40.2020">
    <property type="match status" value="1"/>
</dbReference>
<keyword evidence="1" id="KW-0646">Protease inhibitor</keyword>
<evidence type="ECO:0000256" key="1">
    <source>
        <dbReference type="ARBA" id="ARBA00022690"/>
    </source>
</evidence>
<dbReference type="GO" id="GO:0004869">
    <property type="term" value="F:cysteine-type endopeptidase inhibitor activity"/>
    <property type="evidence" value="ECO:0007669"/>
    <property type="project" value="UniProtKB-KW"/>
</dbReference>
<organism evidence="4 5">
    <name type="scientific">Flavobacterium terrigena</name>
    <dbReference type="NCBI Taxonomy" id="402734"/>
    <lineage>
        <taxon>Bacteria</taxon>
        <taxon>Pseudomonadati</taxon>
        <taxon>Bacteroidota</taxon>
        <taxon>Flavobacteriia</taxon>
        <taxon>Flavobacteriales</taxon>
        <taxon>Flavobacteriaceae</taxon>
        <taxon>Flavobacterium</taxon>
    </lineage>
</organism>
<evidence type="ECO:0000259" key="3">
    <source>
        <dbReference type="Pfam" id="PF09394"/>
    </source>
</evidence>
<reference evidence="5" key="1">
    <citation type="submission" date="2016-10" db="EMBL/GenBank/DDBJ databases">
        <authorList>
            <person name="Varghese N."/>
            <person name="Submissions S."/>
        </authorList>
    </citation>
    <scope>NUCLEOTIDE SEQUENCE [LARGE SCALE GENOMIC DNA]</scope>
    <source>
        <strain evidence="5">DSM 17934</strain>
    </source>
</reference>
<name>A0A1H6VDX9_9FLAO</name>
<sequence>MISLKVGEVSSLELNSNPSTGYSWTYTISKPKIISISEFFEEVDPKMIGVNHKVIFEIKGLKKGIVEVAFNYHKVWEKDIVPALTKTMTVKIV</sequence>
<dbReference type="InterPro" id="IPR036331">
    <property type="entry name" value="Chagasin-like_sf"/>
</dbReference>
<evidence type="ECO:0000256" key="2">
    <source>
        <dbReference type="ARBA" id="ARBA00022704"/>
    </source>
</evidence>
<dbReference type="Pfam" id="PF09394">
    <property type="entry name" value="Inhibitor_I42"/>
    <property type="match status" value="1"/>
</dbReference>
<accession>A0A1H6VDX9</accession>
<dbReference type="Proteomes" id="UP000199702">
    <property type="component" value="Unassembled WGS sequence"/>
</dbReference>
<dbReference type="InterPro" id="IPR018990">
    <property type="entry name" value="Prot_inh_I42_chagasin"/>
</dbReference>
<dbReference type="SUPFAM" id="SSF141066">
    <property type="entry name" value="ICP-like"/>
    <property type="match status" value="1"/>
</dbReference>
<dbReference type="AlphaFoldDB" id="A0A1H6VDX9"/>
<dbReference type="RefSeq" id="WP_091313086.1">
    <property type="nucleotide sequence ID" value="NZ_CBCSJU010000006.1"/>
</dbReference>
<dbReference type="EMBL" id="FNYA01000005">
    <property type="protein sequence ID" value="SEJ02781.1"/>
    <property type="molecule type" value="Genomic_DNA"/>
</dbReference>
<keyword evidence="5" id="KW-1185">Reference proteome</keyword>
<dbReference type="OrthoDB" id="1365907at2"/>